<dbReference type="EMBL" id="JBBKAJ010000011">
    <property type="protein sequence ID" value="MEJ8632211.1"/>
    <property type="molecule type" value="Genomic_DNA"/>
</dbReference>
<reference evidence="1" key="1">
    <citation type="submission" date="2024-03" db="EMBL/GenBank/DDBJ databases">
        <title>Novel Streptomyces species of biotechnological and ecological value are a feature of Machair soil.</title>
        <authorList>
            <person name="Prole J.R."/>
            <person name="Goodfellow M."/>
            <person name="Allenby N."/>
            <person name="Ward A.C."/>
        </authorList>
    </citation>
    <scope>NUCLEOTIDE SEQUENCE</scope>
    <source>
        <strain evidence="1">MS2.AVA.5</strain>
    </source>
</reference>
<name>A0ACC6PLM6_9ACTN</name>
<proteinExistence type="predicted"/>
<dbReference type="Proteomes" id="UP001377168">
    <property type="component" value="Unassembled WGS sequence"/>
</dbReference>
<protein>
    <submittedName>
        <fullName evidence="1">Uncharacterized protein</fullName>
    </submittedName>
</protein>
<sequence>MTKRSILATAVLTVGTAVLSVAPAQAGIVDGTLNNANVLDHVSALNSNINSDSQTTENNNANTRSDGMLNNAIGQHL</sequence>
<evidence type="ECO:0000313" key="2">
    <source>
        <dbReference type="Proteomes" id="UP001377168"/>
    </source>
</evidence>
<organism evidence="1 2">
    <name type="scientific">Streptomyces achmelvichensis</name>
    <dbReference type="NCBI Taxonomy" id="3134111"/>
    <lineage>
        <taxon>Bacteria</taxon>
        <taxon>Bacillati</taxon>
        <taxon>Actinomycetota</taxon>
        <taxon>Actinomycetes</taxon>
        <taxon>Kitasatosporales</taxon>
        <taxon>Streptomycetaceae</taxon>
        <taxon>Streptomyces</taxon>
    </lineage>
</organism>
<gene>
    <name evidence="1" type="ORF">WKI67_01835</name>
</gene>
<comment type="caution">
    <text evidence="1">The sequence shown here is derived from an EMBL/GenBank/DDBJ whole genome shotgun (WGS) entry which is preliminary data.</text>
</comment>
<evidence type="ECO:0000313" key="1">
    <source>
        <dbReference type="EMBL" id="MEJ8632211.1"/>
    </source>
</evidence>
<accession>A0ACC6PLM6</accession>
<keyword evidence="2" id="KW-1185">Reference proteome</keyword>